<feature type="region of interest" description="Disordered" evidence="1">
    <location>
        <begin position="117"/>
        <end position="175"/>
    </location>
</feature>
<gene>
    <name evidence="2" type="ORF">PsYK624_138960</name>
</gene>
<evidence type="ECO:0000313" key="2">
    <source>
        <dbReference type="EMBL" id="GJE97675.1"/>
    </source>
</evidence>
<name>A0A9P3LJT1_9APHY</name>
<keyword evidence="3" id="KW-1185">Reference proteome</keyword>
<feature type="compositionally biased region" description="Basic and acidic residues" evidence="1">
    <location>
        <begin position="126"/>
        <end position="140"/>
    </location>
</feature>
<reference evidence="2 3" key="1">
    <citation type="submission" date="2021-08" db="EMBL/GenBank/DDBJ databases">
        <title>Draft Genome Sequence of Phanerochaete sordida strain YK-624.</title>
        <authorList>
            <person name="Mori T."/>
            <person name="Dohra H."/>
            <person name="Suzuki T."/>
            <person name="Kawagishi H."/>
            <person name="Hirai H."/>
        </authorList>
    </citation>
    <scope>NUCLEOTIDE SEQUENCE [LARGE SCALE GENOMIC DNA]</scope>
    <source>
        <strain evidence="2 3">YK-624</strain>
    </source>
</reference>
<evidence type="ECO:0000256" key="1">
    <source>
        <dbReference type="SAM" id="MobiDB-lite"/>
    </source>
</evidence>
<sequence length="175" mass="19081">MLNIANHFARDDLNTFIVVGLFMNGAALRQIGKWMGFGSPPAAVQGHILGSKGVWFLRPTAHPMRRRPSAHLDPTIAAQDLPPGVHSGNPQDLVPRTPHLRPDHALALDGACAPLAPQHRQPRAQPRPDTHPEHAHETLAPRRNRGTHAVARRGRAAAALARREQGERDELPAPP</sequence>
<feature type="compositionally biased region" description="Basic residues" evidence="1">
    <location>
        <begin position="142"/>
        <end position="155"/>
    </location>
</feature>
<accession>A0A9P3LJT1</accession>
<comment type="caution">
    <text evidence="2">The sequence shown here is derived from an EMBL/GenBank/DDBJ whole genome shotgun (WGS) entry which is preliminary data.</text>
</comment>
<dbReference type="EMBL" id="BPQB01000075">
    <property type="protein sequence ID" value="GJE97675.1"/>
    <property type="molecule type" value="Genomic_DNA"/>
</dbReference>
<proteinExistence type="predicted"/>
<organism evidence="2 3">
    <name type="scientific">Phanerochaete sordida</name>
    <dbReference type="NCBI Taxonomy" id="48140"/>
    <lineage>
        <taxon>Eukaryota</taxon>
        <taxon>Fungi</taxon>
        <taxon>Dikarya</taxon>
        <taxon>Basidiomycota</taxon>
        <taxon>Agaricomycotina</taxon>
        <taxon>Agaricomycetes</taxon>
        <taxon>Polyporales</taxon>
        <taxon>Phanerochaetaceae</taxon>
        <taxon>Phanerochaete</taxon>
    </lineage>
</organism>
<dbReference type="Proteomes" id="UP000703269">
    <property type="component" value="Unassembled WGS sequence"/>
</dbReference>
<dbReference type="OrthoDB" id="10055769at2759"/>
<evidence type="ECO:0000313" key="3">
    <source>
        <dbReference type="Proteomes" id="UP000703269"/>
    </source>
</evidence>
<dbReference type="AlphaFoldDB" id="A0A9P3LJT1"/>
<feature type="compositionally biased region" description="Basic and acidic residues" evidence="1">
    <location>
        <begin position="161"/>
        <end position="175"/>
    </location>
</feature>
<protein>
    <submittedName>
        <fullName evidence="2">Uncharacterized protein</fullName>
    </submittedName>
</protein>